<dbReference type="Proteomes" id="UP000006671">
    <property type="component" value="Unassembled WGS sequence"/>
</dbReference>
<gene>
    <name evidence="1" type="ORF">NAEGRDRAFT_64118</name>
</gene>
<dbReference type="EMBL" id="GG738853">
    <property type="protein sequence ID" value="EFC47818.1"/>
    <property type="molecule type" value="Genomic_DNA"/>
</dbReference>
<dbReference type="AlphaFoldDB" id="D2V5L0"/>
<evidence type="ECO:0000313" key="2">
    <source>
        <dbReference type="Proteomes" id="UP000006671"/>
    </source>
</evidence>
<dbReference type="InParanoid" id="D2V5L0"/>
<name>D2V5L0_NAEGR</name>
<keyword evidence="2" id="KW-1185">Reference proteome</keyword>
<organism evidence="2">
    <name type="scientific">Naegleria gruberi</name>
    <name type="common">Amoeba</name>
    <dbReference type="NCBI Taxonomy" id="5762"/>
    <lineage>
        <taxon>Eukaryota</taxon>
        <taxon>Discoba</taxon>
        <taxon>Heterolobosea</taxon>
        <taxon>Tetramitia</taxon>
        <taxon>Eutetramitia</taxon>
        <taxon>Vahlkampfiidae</taxon>
        <taxon>Naegleria</taxon>
    </lineage>
</organism>
<reference evidence="1 2" key="1">
    <citation type="journal article" date="2010" name="Cell">
        <title>The genome of Naegleria gruberi illuminates early eukaryotic versatility.</title>
        <authorList>
            <person name="Fritz-Laylin L.K."/>
            <person name="Prochnik S.E."/>
            <person name="Ginger M.L."/>
            <person name="Dacks J.B."/>
            <person name="Carpenter M.L."/>
            <person name="Field M.C."/>
            <person name="Kuo A."/>
            <person name="Paredez A."/>
            <person name="Chapman J."/>
            <person name="Pham J."/>
            <person name="Shu S."/>
            <person name="Neupane R."/>
            <person name="Cipriano M."/>
            <person name="Mancuso J."/>
            <person name="Tu H."/>
            <person name="Salamov A."/>
            <person name="Lindquist E."/>
            <person name="Shapiro H."/>
            <person name="Lucas S."/>
            <person name="Grigoriev I.V."/>
            <person name="Cande W.Z."/>
            <person name="Fulton C."/>
            <person name="Rokhsar D.S."/>
            <person name="Dawson S.C."/>
        </authorList>
    </citation>
    <scope>NUCLEOTIDE SEQUENCE [LARGE SCALE GENOMIC DNA]</scope>
    <source>
        <strain evidence="1 2">NEG-M</strain>
    </source>
</reference>
<dbReference type="KEGG" id="ngr:NAEGRDRAFT_64118"/>
<sequence length="142" mass="16773">MSYPVIVRMLLQSGRMTDEKLECIRKKWQESIKKMNQRSTSIKNEKQVLLNIIKKIIKDRLDILKFFKNELKSAQLGDGKMRPAVELVKETQDIIEKLKTFEELSLSYPSSNYFHESFNNYIIEQQEAYEPIELDNIISIRG</sequence>
<accession>D2V5L0</accession>
<proteinExistence type="predicted"/>
<dbReference type="VEuPathDB" id="AmoebaDB:NAEGRDRAFT_64118"/>
<protein>
    <submittedName>
        <fullName evidence="1">Predicted protein</fullName>
    </submittedName>
</protein>
<dbReference type="GeneID" id="8849551"/>
<dbReference type="RefSeq" id="XP_002680562.1">
    <property type="nucleotide sequence ID" value="XM_002680516.1"/>
</dbReference>
<evidence type="ECO:0000313" key="1">
    <source>
        <dbReference type="EMBL" id="EFC47818.1"/>
    </source>
</evidence>